<accession>A0A0E9S188</accession>
<sequence length="41" mass="4537">MLLRSYCQGEKTASKETPKDVTSKTLLKAKGMMKILQKGHG</sequence>
<evidence type="ECO:0000313" key="2">
    <source>
        <dbReference type="EMBL" id="JAH35056.1"/>
    </source>
</evidence>
<feature type="region of interest" description="Disordered" evidence="1">
    <location>
        <begin position="1"/>
        <end position="21"/>
    </location>
</feature>
<organism evidence="2">
    <name type="scientific">Anguilla anguilla</name>
    <name type="common">European freshwater eel</name>
    <name type="synonym">Muraena anguilla</name>
    <dbReference type="NCBI Taxonomy" id="7936"/>
    <lineage>
        <taxon>Eukaryota</taxon>
        <taxon>Metazoa</taxon>
        <taxon>Chordata</taxon>
        <taxon>Craniata</taxon>
        <taxon>Vertebrata</taxon>
        <taxon>Euteleostomi</taxon>
        <taxon>Actinopterygii</taxon>
        <taxon>Neopterygii</taxon>
        <taxon>Teleostei</taxon>
        <taxon>Anguilliformes</taxon>
        <taxon>Anguillidae</taxon>
        <taxon>Anguilla</taxon>
    </lineage>
</organism>
<feature type="compositionally biased region" description="Basic and acidic residues" evidence="1">
    <location>
        <begin position="12"/>
        <end position="21"/>
    </location>
</feature>
<proteinExistence type="predicted"/>
<name>A0A0E9S188_ANGAN</name>
<protein>
    <submittedName>
        <fullName evidence="2">Uncharacterized protein</fullName>
    </submittedName>
</protein>
<dbReference type="AlphaFoldDB" id="A0A0E9S188"/>
<reference evidence="2" key="2">
    <citation type="journal article" date="2015" name="Fish Shellfish Immunol.">
        <title>Early steps in the European eel (Anguilla anguilla)-Vibrio vulnificus interaction in the gills: Role of the RtxA13 toxin.</title>
        <authorList>
            <person name="Callol A."/>
            <person name="Pajuelo D."/>
            <person name="Ebbesson L."/>
            <person name="Teles M."/>
            <person name="MacKenzie S."/>
            <person name="Amaro C."/>
        </authorList>
    </citation>
    <scope>NUCLEOTIDE SEQUENCE</scope>
</reference>
<reference evidence="2" key="1">
    <citation type="submission" date="2014-11" db="EMBL/GenBank/DDBJ databases">
        <authorList>
            <person name="Amaro Gonzalez C."/>
        </authorList>
    </citation>
    <scope>NUCLEOTIDE SEQUENCE</scope>
</reference>
<dbReference type="EMBL" id="GBXM01073521">
    <property type="protein sequence ID" value="JAH35056.1"/>
    <property type="molecule type" value="Transcribed_RNA"/>
</dbReference>
<evidence type="ECO:0000256" key="1">
    <source>
        <dbReference type="SAM" id="MobiDB-lite"/>
    </source>
</evidence>